<feature type="region of interest" description="Disordered" evidence="1">
    <location>
        <begin position="140"/>
        <end position="164"/>
    </location>
</feature>
<evidence type="ECO:0000313" key="2">
    <source>
        <dbReference type="EMBL" id="CAB5195059.1"/>
    </source>
</evidence>
<name>A0A6J7WH81_9CAUD</name>
<organism evidence="2">
    <name type="scientific">uncultured Caudovirales phage</name>
    <dbReference type="NCBI Taxonomy" id="2100421"/>
    <lineage>
        <taxon>Viruses</taxon>
        <taxon>Duplodnaviria</taxon>
        <taxon>Heunggongvirae</taxon>
        <taxon>Uroviricota</taxon>
        <taxon>Caudoviricetes</taxon>
        <taxon>Peduoviridae</taxon>
        <taxon>Maltschvirus</taxon>
        <taxon>Maltschvirus maltsch</taxon>
    </lineage>
</organism>
<evidence type="ECO:0008006" key="3">
    <source>
        <dbReference type="Google" id="ProtNLM"/>
    </source>
</evidence>
<evidence type="ECO:0000256" key="1">
    <source>
        <dbReference type="SAM" id="MobiDB-lite"/>
    </source>
</evidence>
<feature type="compositionally biased region" description="Low complexity" evidence="1">
    <location>
        <begin position="140"/>
        <end position="151"/>
    </location>
</feature>
<sequence length="164" mass="17782">MAQFNFDASQVAPQQSTGPLPAGTYLAHITESDVQPLKSGNGEGLKLTFEIIEGQFKGRRVWENLNIRHANEDTQRIAQSQLSALCHAVNVIKLMDTAALHFKPVRINVTVREAQGMYKASNNIKGYEAAGSTPAVVTPAAETPAWPTAEQEAAKSKAPAWARK</sequence>
<accession>A0A6J7WH81</accession>
<protein>
    <recommendedName>
        <fullName evidence="3">DUF669 domain-containing protein</fullName>
    </recommendedName>
</protein>
<dbReference type="Pfam" id="PF05037">
    <property type="entry name" value="DUF669"/>
    <property type="match status" value="1"/>
</dbReference>
<gene>
    <name evidence="2" type="ORF">UFOVP173_42</name>
</gene>
<dbReference type="InterPro" id="IPR007731">
    <property type="entry name" value="DUF669"/>
</dbReference>
<dbReference type="EMBL" id="LR798217">
    <property type="protein sequence ID" value="CAB5195059.1"/>
    <property type="molecule type" value="Genomic_DNA"/>
</dbReference>
<proteinExistence type="predicted"/>
<reference evidence="2" key="1">
    <citation type="submission" date="2020-05" db="EMBL/GenBank/DDBJ databases">
        <authorList>
            <person name="Chiriac C."/>
            <person name="Salcher M."/>
            <person name="Ghai R."/>
            <person name="Kavagutti S V."/>
        </authorList>
    </citation>
    <scope>NUCLEOTIDE SEQUENCE</scope>
</reference>